<reference evidence="16" key="1">
    <citation type="submission" date="2020-10" db="EMBL/GenBank/DDBJ databases">
        <title>Phylogeny of dyella-like bacteria.</title>
        <authorList>
            <person name="Fu J."/>
        </authorList>
    </citation>
    <scope>NUCLEOTIDE SEQUENCE</scope>
    <source>
        <strain evidence="16">DHON07</strain>
    </source>
</reference>
<evidence type="ECO:0000256" key="11">
    <source>
        <dbReference type="ARBA" id="ARBA00033775"/>
    </source>
</evidence>
<keyword evidence="13" id="KW-0574">Periplasm</keyword>
<name>A0ABS2KCZ6_9GAMM</name>
<organism evidence="16 17">
    <name type="scientific">Dyella mobilis</name>
    <dbReference type="NCBI Taxonomy" id="1849582"/>
    <lineage>
        <taxon>Bacteria</taxon>
        <taxon>Pseudomonadati</taxon>
        <taxon>Pseudomonadota</taxon>
        <taxon>Gammaproteobacteria</taxon>
        <taxon>Lysobacterales</taxon>
        <taxon>Rhodanobacteraceae</taxon>
        <taxon>Dyella</taxon>
    </lineage>
</organism>
<feature type="domain" description="Dyp-type peroxidase N-terminal" evidence="14">
    <location>
        <begin position="58"/>
        <end position="215"/>
    </location>
</feature>
<dbReference type="RefSeq" id="WP_204630659.1">
    <property type="nucleotide sequence ID" value="NZ_BSOC01000007.1"/>
</dbReference>
<protein>
    <recommendedName>
        <fullName evidence="10 13">Deferrochelatase</fullName>
        <ecNumber evidence="13">1.11.1.-</ecNumber>
    </recommendedName>
    <alternativeName>
        <fullName evidence="11 13">Peroxidase EfeB</fullName>
    </alternativeName>
</protein>
<evidence type="ECO:0000313" key="16">
    <source>
        <dbReference type="EMBL" id="MBM7129048.1"/>
    </source>
</evidence>
<keyword evidence="3 13" id="KW-0575">Peroxidase</keyword>
<dbReference type="Pfam" id="PF20628">
    <property type="entry name" value="Dyp_perox_C"/>
    <property type="match status" value="1"/>
</dbReference>
<accession>A0ABS2KCZ6</accession>
<dbReference type="NCBIfam" id="TIGR01413">
    <property type="entry name" value="Dyp_perox_fam"/>
    <property type="match status" value="1"/>
</dbReference>
<keyword evidence="7 13" id="KW-0560">Oxidoreductase</keyword>
<keyword evidence="9" id="KW-0456">Lyase</keyword>
<evidence type="ECO:0000256" key="9">
    <source>
        <dbReference type="ARBA" id="ARBA00023239"/>
    </source>
</evidence>
<evidence type="ECO:0000256" key="5">
    <source>
        <dbReference type="ARBA" id="ARBA00022723"/>
    </source>
</evidence>
<evidence type="ECO:0000256" key="1">
    <source>
        <dbReference type="ARBA" id="ARBA00004196"/>
    </source>
</evidence>
<evidence type="ECO:0000256" key="8">
    <source>
        <dbReference type="ARBA" id="ARBA00023004"/>
    </source>
</evidence>
<evidence type="ECO:0000256" key="2">
    <source>
        <dbReference type="ARBA" id="ARBA00005365"/>
    </source>
</evidence>
<evidence type="ECO:0000313" key="17">
    <source>
        <dbReference type="Proteomes" id="UP001430193"/>
    </source>
</evidence>
<dbReference type="InterPro" id="IPR048328">
    <property type="entry name" value="Dyp_perox_C"/>
</dbReference>
<comment type="subunit">
    <text evidence="13">Homodimer. Part of a ferrous iron transporter composed of EfeU, EfeO and EfeB.</text>
</comment>
<comment type="subcellular location">
    <subcellularLocation>
        <location evidence="1">Cell envelope</location>
    </subcellularLocation>
    <subcellularLocation>
        <location evidence="13">Periplasm</location>
    </subcellularLocation>
</comment>
<evidence type="ECO:0000256" key="3">
    <source>
        <dbReference type="ARBA" id="ARBA00022559"/>
    </source>
</evidence>
<dbReference type="InterPro" id="IPR048327">
    <property type="entry name" value="Dyp_perox_N"/>
</dbReference>
<feature type="domain" description="Dyp-type peroxidase C-terminal" evidence="15">
    <location>
        <begin position="224"/>
        <end position="415"/>
    </location>
</feature>
<keyword evidence="8 13" id="KW-0408">Iron</keyword>
<dbReference type="Proteomes" id="UP001430193">
    <property type="component" value="Unassembled WGS sequence"/>
</dbReference>
<dbReference type="PANTHER" id="PTHR30521">
    <property type="entry name" value="DEFERROCHELATASE/PEROXIDASE"/>
    <property type="match status" value="1"/>
</dbReference>
<dbReference type="InterPro" id="IPR006314">
    <property type="entry name" value="Dyp_peroxidase"/>
</dbReference>
<dbReference type="SUPFAM" id="SSF54909">
    <property type="entry name" value="Dimeric alpha+beta barrel"/>
    <property type="match status" value="1"/>
</dbReference>
<evidence type="ECO:0000259" key="15">
    <source>
        <dbReference type="Pfam" id="PF20628"/>
    </source>
</evidence>
<dbReference type="Pfam" id="PF04261">
    <property type="entry name" value="Dyp_perox_N"/>
    <property type="match status" value="1"/>
</dbReference>
<dbReference type="InterPro" id="IPR011008">
    <property type="entry name" value="Dimeric_a/b-barrel"/>
</dbReference>
<evidence type="ECO:0000256" key="10">
    <source>
        <dbReference type="ARBA" id="ARBA00033771"/>
    </source>
</evidence>
<evidence type="ECO:0000256" key="13">
    <source>
        <dbReference type="RuleBase" id="RU365017"/>
    </source>
</evidence>
<evidence type="ECO:0000256" key="6">
    <source>
        <dbReference type="ARBA" id="ARBA00022729"/>
    </source>
</evidence>
<evidence type="ECO:0000256" key="12">
    <source>
        <dbReference type="ARBA" id="ARBA00048856"/>
    </source>
</evidence>
<dbReference type="PANTHER" id="PTHR30521:SF4">
    <property type="entry name" value="DEFERROCHELATASE"/>
    <property type="match status" value="1"/>
</dbReference>
<dbReference type="InterPro" id="IPR006313">
    <property type="entry name" value="EfeB/EfeN"/>
</dbReference>
<sequence>MNDTNDPDRLSRRRFLTSTATAVTIAATSTAAAPHVLAKTSGTASSEADIIPFWGSHQAGIATPQQGFVYFAAFDLVTDKRDDVIALLRRWTEVSARLTQGQTVAPLTDDVANPPVDSGEAVGLTPSRLTVTFGFGPGLFATSDGKDRYGLNKHRPEALVDLPRFNGDQLVPERTGGDLCIQACSNDPQVAFHAVRQLARLAYDAAKMRWAQPGFLAAQKDKGTPRNLMGFKDGTMNPPINSSATLDRYVWAGDDAGWMNHGSYLVARPIRIALEHWDRMKLGFQEQVMGRHKNTGAPLGGKHEKDALDLDANDADGNPIIPDNSHVRLGAPTVNDGAQILRRSYSYDNGLSFTAERWPPWRQAMEFDAGLLFLCYQSDPRTGFIKIFDNMSKFDMLNQFVTHIGGGVFACPPGAKEGGYVGQALFDIA</sequence>
<dbReference type="NCBIfam" id="TIGR01412">
    <property type="entry name" value="tat_substr_1"/>
    <property type="match status" value="1"/>
</dbReference>
<gene>
    <name evidence="16" type="primary">efeB</name>
    <name evidence="16" type="ORF">ISS99_05900</name>
</gene>
<dbReference type="PROSITE" id="PS51318">
    <property type="entry name" value="TAT"/>
    <property type="match status" value="1"/>
</dbReference>
<dbReference type="EC" id="1.11.1.-" evidence="13"/>
<comment type="function">
    <text evidence="13">Involved in the recovery of exogenous heme iron. Extracts iron from heme while preserving the protoporphyrin ring intact.</text>
</comment>
<keyword evidence="4 13" id="KW-0349">Heme</keyword>
<comment type="similarity">
    <text evidence="2">Belongs to the DyP-type peroxidase family. EfeB subfamily.</text>
</comment>
<dbReference type="EMBL" id="JADIKF010000036">
    <property type="protein sequence ID" value="MBM7129048.1"/>
    <property type="molecule type" value="Genomic_DNA"/>
</dbReference>
<evidence type="ECO:0000256" key="7">
    <source>
        <dbReference type="ARBA" id="ARBA00023002"/>
    </source>
</evidence>
<proteinExistence type="inferred from homology"/>
<dbReference type="PROSITE" id="PS51404">
    <property type="entry name" value="DYP_PEROXIDASE"/>
    <property type="match status" value="1"/>
</dbReference>
<keyword evidence="17" id="KW-1185">Reference proteome</keyword>
<keyword evidence="6" id="KW-0732">Signal</keyword>
<comment type="catalytic activity">
    <reaction evidence="12">
        <text>heme b + 2 H(+) = protoporphyrin IX + Fe(2+)</text>
        <dbReference type="Rhea" id="RHEA:22584"/>
        <dbReference type="ChEBI" id="CHEBI:15378"/>
        <dbReference type="ChEBI" id="CHEBI:29033"/>
        <dbReference type="ChEBI" id="CHEBI:57306"/>
        <dbReference type="ChEBI" id="CHEBI:60344"/>
        <dbReference type="EC" id="4.98.1.1"/>
    </reaction>
    <physiologicalReaction direction="left-to-right" evidence="12">
        <dbReference type="Rhea" id="RHEA:22585"/>
    </physiologicalReaction>
</comment>
<dbReference type="InterPro" id="IPR006311">
    <property type="entry name" value="TAT_signal"/>
</dbReference>
<evidence type="ECO:0000256" key="4">
    <source>
        <dbReference type="ARBA" id="ARBA00022617"/>
    </source>
</evidence>
<comment type="cofactor">
    <cofactor evidence="13">
        <name>heme b</name>
        <dbReference type="ChEBI" id="CHEBI:60344"/>
    </cofactor>
    <text evidence="13">Binds 1 heme b (iron(II)-protoporphyrin IX) group non-covalently per subunit.</text>
</comment>
<keyword evidence="5 13" id="KW-0479">Metal-binding</keyword>
<comment type="caution">
    <text evidence="16">The sequence shown here is derived from an EMBL/GenBank/DDBJ whole genome shotgun (WGS) entry which is preliminary data.</text>
</comment>
<evidence type="ECO:0000259" key="14">
    <source>
        <dbReference type="Pfam" id="PF04261"/>
    </source>
</evidence>